<dbReference type="PANTHER" id="PTHR46300:SF7">
    <property type="entry name" value="P450, PUTATIVE (EUROFUNG)-RELATED"/>
    <property type="match status" value="1"/>
</dbReference>
<evidence type="ECO:0000256" key="2">
    <source>
        <dbReference type="ARBA" id="ARBA00010617"/>
    </source>
</evidence>
<proteinExistence type="inferred from homology"/>
<evidence type="ECO:0000256" key="9">
    <source>
        <dbReference type="RuleBase" id="RU000461"/>
    </source>
</evidence>
<keyword evidence="10" id="KW-0472">Membrane</keyword>
<keyword evidence="7 9" id="KW-0503">Monooxygenase</keyword>
<evidence type="ECO:0008006" key="13">
    <source>
        <dbReference type="Google" id="ProtNLM"/>
    </source>
</evidence>
<evidence type="ECO:0000256" key="10">
    <source>
        <dbReference type="SAM" id="Phobius"/>
    </source>
</evidence>
<dbReference type="GO" id="GO:0020037">
    <property type="term" value="F:heme binding"/>
    <property type="evidence" value="ECO:0007669"/>
    <property type="project" value="InterPro"/>
</dbReference>
<dbReference type="InterPro" id="IPR036396">
    <property type="entry name" value="Cyt_P450_sf"/>
</dbReference>
<dbReference type="SUPFAM" id="SSF48264">
    <property type="entry name" value="Cytochrome P450"/>
    <property type="match status" value="1"/>
</dbReference>
<comment type="cofactor">
    <cofactor evidence="1 8">
        <name>heme</name>
        <dbReference type="ChEBI" id="CHEBI:30413"/>
    </cofactor>
</comment>
<dbReference type="PANTHER" id="PTHR46300">
    <property type="entry name" value="P450, PUTATIVE (EUROFUNG)-RELATED-RELATED"/>
    <property type="match status" value="1"/>
</dbReference>
<dbReference type="InterPro" id="IPR002401">
    <property type="entry name" value="Cyt_P450_E_grp-I"/>
</dbReference>
<dbReference type="PRINTS" id="PR00463">
    <property type="entry name" value="EP450I"/>
</dbReference>
<dbReference type="GO" id="GO:0004497">
    <property type="term" value="F:monooxygenase activity"/>
    <property type="evidence" value="ECO:0007669"/>
    <property type="project" value="UniProtKB-KW"/>
</dbReference>
<keyword evidence="4 8" id="KW-0479">Metal-binding</keyword>
<feature type="binding site" description="axial binding residue" evidence="8">
    <location>
        <position position="439"/>
    </location>
    <ligand>
        <name>heme</name>
        <dbReference type="ChEBI" id="CHEBI:30413"/>
    </ligand>
    <ligandPart>
        <name>Fe</name>
        <dbReference type="ChEBI" id="CHEBI:18248"/>
    </ligandPart>
</feature>
<keyword evidence="3 8" id="KW-0349">Heme</keyword>
<dbReference type="GO" id="GO:0005506">
    <property type="term" value="F:iron ion binding"/>
    <property type="evidence" value="ECO:0007669"/>
    <property type="project" value="InterPro"/>
</dbReference>
<dbReference type="InterPro" id="IPR001128">
    <property type="entry name" value="Cyt_P450"/>
</dbReference>
<evidence type="ECO:0000256" key="7">
    <source>
        <dbReference type="ARBA" id="ARBA00023033"/>
    </source>
</evidence>
<reference evidence="11" key="1">
    <citation type="submission" date="2023-06" db="EMBL/GenBank/DDBJ databases">
        <title>Conoideocrella luteorostrata (Hypocreales: Clavicipitaceae), a potential biocontrol fungus for elongate hemlock scale in United States Christmas tree production areas.</title>
        <authorList>
            <person name="Barrett H."/>
            <person name="Lovett B."/>
            <person name="Macias A.M."/>
            <person name="Stajich J.E."/>
            <person name="Kasson M.T."/>
        </authorList>
    </citation>
    <scope>NUCLEOTIDE SEQUENCE</scope>
    <source>
        <strain evidence="11">ARSEF 14590</strain>
    </source>
</reference>
<dbReference type="PRINTS" id="PR00385">
    <property type="entry name" value="P450"/>
</dbReference>
<dbReference type="AlphaFoldDB" id="A0AAJ0CMZ7"/>
<gene>
    <name evidence="11" type="ORF">QQS21_006296</name>
</gene>
<dbReference type="CDD" id="cd11065">
    <property type="entry name" value="CYP64-like"/>
    <property type="match status" value="1"/>
</dbReference>
<keyword evidence="5 9" id="KW-0560">Oxidoreductase</keyword>
<keyword evidence="12" id="KW-1185">Reference proteome</keyword>
<feature type="transmembrane region" description="Helical" evidence="10">
    <location>
        <begin position="6"/>
        <end position="24"/>
    </location>
</feature>
<dbReference type="GO" id="GO:0016705">
    <property type="term" value="F:oxidoreductase activity, acting on paired donors, with incorporation or reduction of molecular oxygen"/>
    <property type="evidence" value="ECO:0007669"/>
    <property type="project" value="InterPro"/>
</dbReference>
<accession>A0AAJ0CMZ7</accession>
<evidence type="ECO:0000256" key="6">
    <source>
        <dbReference type="ARBA" id="ARBA00023004"/>
    </source>
</evidence>
<name>A0AAJ0CMZ7_9HYPO</name>
<comment type="caution">
    <text evidence="11">The sequence shown here is derived from an EMBL/GenBank/DDBJ whole genome shotgun (WGS) entry which is preliminary data.</text>
</comment>
<evidence type="ECO:0000256" key="4">
    <source>
        <dbReference type="ARBA" id="ARBA00022723"/>
    </source>
</evidence>
<dbReference type="InterPro" id="IPR050364">
    <property type="entry name" value="Cytochrome_P450_fung"/>
</dbReference>
<dbReference type="PROSITE" id="PS00086">
    <property type="entry name" value="CYTOCHROME_P450"/>
    <property type="match status" value="1"/>
</dbReference>
<dbReference type="Pfam" id="PF00067">
    <property type="entry name" value="p450"/>
    <property type="match status" value="1"/>
</dbReference>
<evidence type="ECO:0000313" key="12">
    <source>
        <dbReference type="Proteomes" id="UP001251528"/>
    </source>
</evidence>
<organism evidence="11 12">
    <name type="scientific">Conoideocrella luteorostrata</name>
    <dbReference type="NCBI Taxonomy" id="1105319"/>
    <lineage>
        <taxon>Eukaryota</taxon>
        <taxon>Fungi</taxon>
        <taxon>Dikarya</taxon>
        <taxon>Ascomycota</taxon>
        <taxon>Pezizomycotina</taxon>
        <taxon>Sordariomycetes</taxon>
        <taxon>Hypocreomycetidae</taxon>
        <taxon>Hypocreales</taxon>
        <taxon>Clavicipitaceae</taxon>
        <taxon>Conoideocrella</taxon>
    </lineage>
</organism>
<keyword evidence="10" id="KW-1133">Transmembrane helix</keyword>
<evidence type="ECO:0000256" key="5">
    <source>
        <dbReference type="ARBA" id="ARBA00023002"/>
    </source>
</evidence>
<sequence>MVLVSLIQTLIAICTTFLIYKHLIRKSRLPLPPGPRGLPLLGNLLDLPRGQTPEFKHWLSMKDKYGPIGSVTVLGQHIILLHGREAVQNILESQSLKTSGRPQTEFGSYLCGYGRMMAMHEYDASFRKTRKLFHQQMGTKATAARYDGSSEREAGRLLAKILRNPPELMKHLGSHMATTVLKLTYDYSARQTAPDPLVELLHSVDGSFEASMIPLAWMVDILPLLRYLPEGFPFCDFQRTARLARHQLEKATEEPYLFVKQQMSRGNYNPSFVSRNIENVTQRGDLDAEDEHDIKWSAFGMCQAGTDTVLSALRSFIIAMIMFPDVQRKAQDEIARVVGPGRLPTFEDRDDLPYMQALVKEVHRWGPVVPMSVMHKADGDIEYNGYLIPRGSIIVANSWWLLHDPEVYPDPSAFDPDRYLEREEPDPTAAAFGFGRRACPGRLIAESAIFITAAQILAVFDVGKALDGEGREIEVELEQTAGLLGRPKPFAYRIAARSEKHAELVRQMEARYEGDKDDAVVMEGMLSAE</sequence>
<protein>
    <recommendedName>
        <fullName evidence="13">Cytochrome P450</fullName>
    </recommendedName>
</protein>
<comment type="similarity">
    <text evidence="2 9">Belongs to the cytochrome P450 family.</text>
</comment>
<dbReference type="InterPro" id="IPR017972">
    <property type="entry name" value="Cyt_P450_CS"/>
</dbReference>
<evidence type="ECO:0000313" key="11">
    <source>
        <dbReference type="EMBL" id="KAK2596620.1"/>
    </source>
</evidence>
<keyword evidence="6 8" id="KW-0408">Iron</keyword>
<evidence type="ECO:0000256" key="8">
    <source>
        <dbReference type="PIRSR" id="PIRSR602401-1"/>
    </source>
</evidence>
<dbReference type="EMBL" id="JASWJB010000115">
    <property type="protein sequence ID" value="KAK2596620.1"/>
    <property type="molecule type" value="Genomic_DNA"/>
</dbReference>
<keyword evidence="10" id="KW-0812">Transmembrane</keyword>
<evidence type="ECO:0000256" key="3">
    <source>
        <dbReference type="ARBA" id="ARBA00022617"/>
    </source>
</evidence>
<evidence type="ECO:0000256" key="1">
    <source>
        <dbReference type="ARBA" id="ARBA00001971"/>
    </source>
</evidence>
<dbReference type="Gene3D" id="1.10.630.10">
    <property type="entry name" value="Cytochrome P450"/>
    <property type="match status" value="1"/>
</dbReference>
<dbReference type="Proteomes" id="UP001251528">
    <property type="component" value="Unassembled WGS sequence"/>
</dbReference>